<feature type="transmembrane region" description="Helical" evidence="1">
    <location>
        <begin position="375"/>
        <end position="395"/>
    </location>
</feature>
<protein>
    <submittedName>
        <fullName evidence="2">Uncharacterized protein</fullName>
    </submittedName>
</protein>
<feature type="transmembrane region" description="Helical" evidence="1">
    <location>
        <begin position="415"/>
        <end position="433"/>
    </location>
</feature>
<reference evidence="2" key="1">
    <citation type="journal article" date="2023" name="G3 (Bethesda)">
        <title>Whole genome assemblies of Zophobas morio and Tenebrio molitor.</title>
        <authorList>
            <person name="Kaur S."/>
            <person name="Stinson S.A."/>
            <person name="diCenzo G.C."/>
        </authorList>
    </citation>
    <scope>NUCLEOTIDE SEQUENCE</scope>
    <source>
        <strain evidence="2">QUZm001</strain>
    </source>
</reference>
<feature type="transmembrane region" description="Helical" evidence="1">
    <location>
        <begin position="123"/>
        <end position="141"/>
    </location>
</feature>
<feature type="transmembrane region" description="Helical" evidence="1">
    <location>
        <begin position="179"/>
        <end position="197"/>
    </location>
</feature>
<dbReference type="AlphaFoldDB" id="A0AA38IIC5"/>
<keyword evidence="1" id="KW-0812">Transmembrane</keyword>
<feature type="transmembrane region" description="Helical" evidence="1">
    <location>
        <begin position="291"/>
        <end position="309"/>
    </location>
</feature>
<evidence type="ECO:0000313" key="2">
    <source>
        <dbReference type="EMBL" id="KAJ3655534.1"/>
    </source>
</evidence>
<evidence type="ECO:0000256" key="1">
    <source>
        <dbReference type="SAM" id="Phobius"/>
    </source>
</evidence>
<evidence type="ECO:0000313" key="3">
    <source>
        <dbReference type="Proteomes" id="UP001168821"/>
    </source>
</evidence>
<feature type="transmembrane region" description="Helical" evidence="1">
    <location>
        <begin position="49"/>
        <end position="70"/>
    </location>
</feature>
<dbReference type="Proteomes" id="UP001168821">
    <property type="component" value="Unassembled WGS sequence"/>
</dbReference>
<comment type="caution">
    <text evidence="2">The sequence shown here is derived from an EMBL/GenBank/DDBJ whole genome shotgun (WGS) entry which is preliminary data.</text>
</comment>
<name>A0AA38IIC5_9CUCU</name>
<dbReference type="EMBL" id="JALNTZ010000004">
    <property type="protein sequence ID" value="KAJ3655534.1"/>
    <property type="molecule type" value="Genomic_DNA"/>
</dbReference>
<organism evidence="2 3">
    <name type="scientific">Zophobas morio</name>
    <dbReference type="NCBI Taxonomy" id="2755281"/>
    <lineage>
        <taxon>Eukaryota</taxon>
        <taxon>Metazoa</taxon>
        <taxon>Ecdysozoa</taxon>
        <taxon>Arthropoda</taxon>
        <taxon>Hexapoda</taxon>
        <taxon>Insecta</taxon>
        <taxon>Pterygota</taxon>
        <taxon>Neoptera</taxon>
        <taxon>Endopterygota</taxon>
        <taxon>Coleoptera</taxon>
        <taxon>Polyphaga</taxon>
        <taxon>Cucujiformia</taxon>
        <taxon>Tenebrionidae</taxon>
        <taxon>Zophobas</taxon>
    </lineage>
</organism>
<feature type="transmembrane region" description="Helical" evidence="1">
    <location>
        <begin position="82"/>
        <end position="103"/>
    </location>
</feature>
<sequence>MDNDEAGLMPITDDESISEIEEQCLPVNKSVNRNNHNFTYVEHTKTEFVIFKLTLIFSTLAVVILFPLYLKNVSLAGNVYSLLLTNTVLSAGVFILGSVFLKLLFFKFEYTGILKLPFSKLKLFKITLIYFSCAAALAYALDQKRVDCHFQDPMKALVLLFAFLYYFFVCERFMCLRRIFSTTIIITGLFVALDYSLCNKFKCRGYEIQHTSDDSGNWSKQTHAVWTSVYIIGLALFAAFFTVLEQILFKVKKAIPGLCTVSSSVSTMSVSSSVTELEQINVCKKISSVQLVMWLHIFGILIVGSLFWIEFIPQIGKVGSNAKEVVNNTFNGIHCHFSNEVDCRNTTIISWLFLFSYTGFVAASIHFLILTQSAVYTVATMSTALPLAAVWWSFVQMVPTENDLVIWKPSITGDLISSLLGLPIVTLGLYFWYKAHMKDCQQFSRISHLSIRGNLIT</sequence>
<feature type="transmembrane region" description="Helical" evidence="1">
    <location>
        <begin position="224"/>
        <end position="244"/>
    </location>
</feature>
<accession>A0AA38IIC5</accession>
<feature type="transmembrane region" description="Helical" evidence="1">
    <location>
        <begin position="153"/>
        <end position="170"/>
    </location>
</feature>
<proteinExistence type="predicted"/>
<feature type="transmembrane region" description="Helical" evidence="1">
    <location>
        <begin position="348"/>
        <end position="368"/>
    </location>
</feature>
<keyword evidence="1" id="KW-0472">Membrane</keyword>
<keyword evidence="3" id="KW-1185">Reference proteome</keyword>
<keyword evidence="1" id="KW-1133">Transmembrane helix</keyword>
<gene>
    <name evidence="2" type="ORF">Zmor_014661</name>
</gene>